<dbReference type="Proteomes" id="UP000037020">
    <property type="component" value="Unassembled WGS sequence"/>
</dbReference>
<feature type="compositionally biased region" description="Basic and acidic residues" evidence="1">
    <location>
        <begin position="172"/>
        <end position="189"/>
    </location>
</feature>
<dbReference type="InterPro" id="IPR005506">
    <property type="entry name" value="DUF312_ALF"/>
</dbReference>
<feature type="region of interest" description="Disordered" evidence="1">
    <location>
        <begin position="340"/>
        <end position="362"/>
    </location>
</feature>
<dbReference type="EMBL" id="LGUT01002208">
    <property type="protein sequence ID" value="KOG87480.1"/>
    <property type="molecule type" value="Genomic_DNA"/>
</dbReference>
<evidence type="ECO:0000256" key="1">
    <source>
        <dbReference type="SAM" id="MobiDB-lite"/>
    </source>
</evidence>
<evidence type="ECO:0000313" key="2">
    <source>
        <dbReference type="EMBL" id="KOG87480.1"/>
    </source>
</evidence>
<gene>
    <name evidence="2" type="ORF">ADK38_25215</name>
</gene>
<organism evidence="2 3">
    <name type="scientific">Streptomyces varsoviensis</name>
    <dbReference type="NCBI Taxonomy" id="67373"/>
    <lineage>
        <taxon>Bacteria</taxon>
        <taxon>Bacillati</taxon>
        <taxon>Actinomycetota</taxon>
        <taxon>Actinomycetes</taxon>
        <taxon>Kitasatosporales</taxon>
        <taxon>Streptomycetaceae</taxon>
        <taxon>Streptomyces</taxon>
    </lineage>
</organism>
<reference evidence="2 3" key="1">
    <citation type="submission" date="2015-07" db="EMBL/GenBank/DDBJ databases">
        <authorList>
            <person name="Ju K.-S."/>
            <person name="Doroghazi J.R."/>
            <person name="Metcalf W.W."/>
        </authorList>
    </citation>
    <scope>NUCLEOTIDE SEQUENCE [LARGE SCALE GENOMIC DNA]</scope>
    <source>
        <strain evidence="2 3">NRRL B-3589</strain>
    </source>
</reference>
<evidence type="ECO:0000313" key="3">
    <source>
        <dbReference type="Proteomes" id="UP000037020"/>
    </source>
</evidence>
<proteinExistence type="predicted"/>
<keyword evidence="3" id="KW-1185">Reference proteome</keyword>
<name>A0ABR5J244_9ACTN</name>
<accession>A0ABR5J244</accession>
<feature type="region of interest" description="Disordered" evidence="1">
    <location>
        <begin position="168"/>
        <end position="189"/>
    </location>
</feature>
<dbReference type="Pfam" id="PF03752">
    <property type="entry name" value="ALF"/>
    <property type="match status" value="1"/>
</dbReference>
<sequence length="377" mass="41203">MKRISVKGSGVSRQRWVTQALAVSLLAGGGSLAGTVSAFAEARVPISVTVHQRSEQAPLTVADAAAEARAYVTSLAKSYLPAEIRVSAWNVLRNSRGDEAIAEWLTPGGGYDYAKQRTREARSRNKAFCERVARTHTMAFSPEVHIAAERALKGTAADQAAFVKTGYAQAQQRDRETREADAEHQREVTASERDFVRARAEQDPGEQVQVAAQWALRVGSTDADIEEFFGYGWANGAALDLEAYRMRMADAETARHHTLSRLIKEAAAAEEAIRGAADAAKARADAERAWQSVAEHADAAQKAWLAEQAAATAQAEHWKNIAKASQETADKLWKNITEPAEANQETWAKEQAEAAETAKSWKDIFDRARDSENRVKG</sequence>
<comment type="caution">
    <text evidence="2">The sequence shown here is derived from an EMBL/GenBank/DDBJ whole genome shotgun (WGS) entry which is preliminary data.</text>
</comment>
<protein>
    <submittedName>
        <fullName evidence="2">Uncharacterized protein</fullName>
    </submittedName>
</protein>